<keyword evidence="3" id="KW-0540">Nuclease</keyword>
<gene>
    <name evidence="9" type="ORF">NQ314_013721</name>
</gene>
<evidence type="ECO:0000256" key="2">
    <source>
        <dbReference type="ARBA" id="ARBA00006357"/>
    </source>
</evidence>
<evidence type="ECO:0000313" key="10">
    <source>
        <dbReference type="Proteomes" id="UP001162156"/>
    </source>
</evidence>
<sequence length="1111" mass="126992">MLPTKGYFQDIECPYYDSSCGRPYCHFRHRKKATETTEEVASEPEKDEILVIPTYKPTPKSELANIHNNKSHIPISYVPDLAFRPDRKSRPLPKIDKPTYKPTPLSILSSANKREGSISEENGEHTEAIKEIKQNIANVEYNPAISLQPTMDIDFEDLSTEFDLIGEIINSSDKVQINISEDAYKEVDDTYKEVDDTLESEKQNDLNEISNDINKPKSRKEISTKHSDVKLGIRKLEQKQDGKKNKHKIGDEKIINKSEKCGDKKEKCSEKHSEKVIEKHDKVSGNDKKEKSVIEKSDKDSDKKEKNGKKLGEKHVESEKLKRIKHEKNNVRSEKNEKLSEKPKSKEKDRTEKTKSSKKDRMSDKEKSIEINIGKKKNGIGIKKKDETEIKKKSILTKVNIKVRTEVEAEVKNGKRVEIEKRKKRRIKNIVIKVKIAANLKIKINTEKKMNKKSGKDMTKDERKMHFDESSNDSDGNVPMLTDNFEKNFSDLDLDDDDETMLECYKIFNEYKPPEKTAVNQESEKKIIEDDFLTHVRDDNNIALTARKRIAHANAESTMTYSQLHPPNKPKIVNAPGQALTNRYKIAKLAQANKEQEFIINEIKQPTVANKRPAPTLLEAAREHKLRKEYFQQKPTQASSLVDDIIKGSSKPSILQSKITIKKIAPAQNVGLMEKAKERISKIKQTQIKTIAQTQKTGRVAHVPEITLSDIPDVLQADKSKLPVNVRTRFLTMLADECVKLYISKEEAFARALNEEFSCYEKCKVLATYRNSAMLAVNRIRKEIQEREKLGLGFIGLGEDPGKDSSSKYSGRAFYNKVKKWVLTEEELDIHGYPRESEEHHGRAVIVNRKNTVATNLDENQRICCRCHKIYQVDDDGWPLFEEECLYHPLKKRTIRGEQTYLCCRSNDGTGCATSDTHVSEGMNEAELEGFQTTMDPEYEEDPRSYAVYALDCEMCYTTKGLELTRVTIIDTECKTVYESFVKPMNPIIDYNTRFSGITKEQMDKTSTSILQIQANILHLCNSKTILVGHSLESDMKALKIVHGTVIDTSVLFPHKMGLPHKRALKALASELLRKIIQNDISGHDSAEDAVTCMELVKWKLKEELKTRGSK</sequence>
<comment type="similarity">
    <text evidence="2">Belongs to the REXO1/REXO3 family.</text>
</comment>
<dbReference type="SMART" id="SM00479">
    <property type="entry name" value="EXOIII"/>
    <property type="match status" value="1"/>
</dbReference>
<evidence type="ECO:0000256" key="4">
    <source>
        <dbReference type="ARBA" id="ARBA00022801"/>
    </source>
</evidence>
<dbReference type="InterPro" id="IPR034922">
    <property type="entry name" value="REX1-like_exo"/>
</dbReference>
<evidence type="ECO:0000256" key="3">
    <source>
        <dbReference type="ARBA" id="ARBA00022722"/>
    </source>
</evidence>
<evidence type="ECO:0000313" key="9">
    <source>
        <dbReference type="EMBL" id="KAJ8933868.1"/>
    </source>
</evidence>
<accession>A0AAV8X611</accession>
<keyword evidence="10" id="KW-1185">Reference proteome</keyword>
<dbReference type="InterPro" id="IPR031736">
    <property type="entry name" value="REXO1-like_dom"/>
</dbReference>
<dbReference type="SUPFAM" id="SSF53098">
    <property type="entry name" value="Ribonuclease H-like"/>
    <property type="match status" value="1"/>
</dbReference>
<keyword evidence="5" id="KW-0269">Exonuclease</keyword>
<feature type="domain" description="Exonuclease" evidence="8">
    <location>
        <begin position="947"/>
        <end position="1106"/>
    </location>
</feature>
<dbReference type="GO" id="GO:0003676">
    <property type="term" value="F:nucleic acid binding"/>
    <property type="evidence" value="ECO:0007669"/>
    <property type="project" value="InterPro"/>
</dbReference>
<feature type="compositionally biased region" description="Basic and acidic residues" evidence="7">
    <location>
        <begin position="219"/>
        <end position="369"/>
    </location>
</feature>
<dbReference type="CDD" id="cd06145">
    <property type="entry name" value="REX1_like"/>
    <property type="match status" value="1"/>
</dbReference>
<comment type="caution">
    <text evidence="9">The sequence shown here is derived from an EMBL/GenBank/DDBJ whole genome shotgun (WGS) entry which is preliminary data.</text>
</comment>
<dbReference type="PANTHER" id="PTHR12801:SF115">
    <property type="entry name" value="FI18136P1-RELATED"/>
    <property type="match status" value="1"/>
</dbReference>
<dbReference type="InterPro" id="IPR036397">
    <property type="entry name" value="RNaseH_sf"/>
</dbReference>
<dbReference type="AlphaFoldDB" id="A0AAV8X611"/>
<comment type="subcellular location">
    <subcellularLocation>
        <location evidence="1">Nucleus</location>
    </subcellularLocation>
</comment>
<feature type="region of interest" description="Disordered" evidence="7">
    <location>
        <begin position="450"/>
        <end position="479"/>
    </location>
</feature>
<evidence type="ECO:0000256" key="6">
    <source>
        <dbReference type="ARBA" id="ARBA00023242"/>
    </source>
</evidence>
<feature type="compositionally biased region" description="Basic and acidic residues" evidence="7">
    <location>
        <begin position="88"/>
        <end position="99"/>
    </location>
</feature>
<dbReference type="GO" id="GO:0004527">
    <property type="term" value="F:exonuclease activity"/>
    <property type="evidence" value="ECO:0007669"/>
    <property type="project" value="UniProtKB-KW"/>
</dbReference>
<dbReference type="InterPro" id="IPR013520">
    <property type="entry name" value="Ribonucl_H"/>
</dbReference>
<dbReference type="Proteomes" id="UP001162156">
    <property type="component" value="Unassembled WGS sequence"/>
</dbReference>
<dbReference type="PANTHER" id="PTHR12801">
    <property type="entry name" value="RNA EXONUCLEASE REXO1 / RECO3 FAMILY MEMBER-RELATED"/>
    <property type="match status" value="1"/>
</dbReference>
<evidence type="ECO:0000256" key="7">
    <source>
        <dbReference type="SAM" id="MobiDB-lite"/>
    </source>
</evidence>
<reference evidence="9" key="1">
    <citation type="journal article" date="2023" name="Insect Mol. Biol.">
        <title>Genome sequencing provides insights into the evolution of gene families encoding plant cell wall-degrading enzymes in longhorned beetles.</title>
        <authorList>
            <person name="Shin N.R."/>
            <person name="Okamura Y."/>
            <person name="Kirsch R."/>
            <person name="Pauchet Y."/>
        </authorList>
    </citation>
    <scope>NUCLEOTIDE SEQUENCE</scope>
    <source>
        <strain evidence="9">RBIC_L_NR</strain>
    </source>
</reference>
<dbReference type="Pfam" id="PF15870">
    <property type="entry name" value="EloA-BP1"/>
    <property type="match status" value="2"/>
</dbReference>
<keyword evidence="6" id="KW-0539">Nucleus</keyword>
<dbReference type="Gene3D" id="3.30.420.10">
    <property type="entry name" value="Ribonuclease H-like superfamily/Ribonuclease H"/>
    <property type="match status" value="1"/>
</dbReference>
<evidence type="ECO:0000256" key="1">
    <source>
        <dbReference type="ARBA" id="ARBA00004123"/>
    </source>
</evidence>
<evidence type="ECO:0000259" key="8">
    <source>
        <dbReference type="SMART" id="SM00479"/>
    </source>
</evidence>
<proteinExistence type="inferred from homology"/>
<feature type="region of interest" description="Disordered" evidence="7">
    <location>
        <begin position="88"/>
        <end position="107"/>
    </location>
</feature>
<evidence type="ECO:0000256" key="5">
    <source>
        <dbReference type="ARBA" id="ARBA00022839"/>
    </source>
</evidence>
<protein>
    <recommendedName>
        <fullName evidence="8">Exonuclease domain-containing protein</fullName>
    </recommendedName>
</protein>
<name>A0AAV8X611_9CUCU</name>
<dbReference type="GO" id="GO:0005634">
    <property type="term" value="C:nucleus"/>
    <property type="evidence" value="ECO:0007669"/>
    <property type="project" value="UniProtKB-SubCell"/>
</dbReference>
<feature type="compositionally biased region" description="Basic and acidic residues" evidence="7">
    <location>
        <begin position="450"/>
        <end position="469"/>
    </location>
</feature>
<dbReference type="FunFam" id="3.30.420.10:FF:000019">
    <property type="entry name" value="RNA exonuclease NEF-sp"/>
    <property type="match status" value="1"/>
</dbReference>
<dbReference type="InterPro" id="IPR047021">
    <property type="entry name" value="REXO1/3/4-like"/>
</dbReference>
<keyword evidence="4" id="KW-0378">Hydrolase</keyword>
<organism evidence="9 10">
    <name type="scientific">Rhamnusium bicolor</name>
    <dbReference type="NCBI Taxonomy" id="1586634"/>
    <lineage>
        <taxon>Eukaryota</taxon>
        <taxon>Metazoa</taxon>
        <taxon>Ecdysozoa</taxon>
        <taxon>Arthropoda</taxon>
        <taxon>Hexapoda</taxon>
        <taxon>Insecta</taxon>
        <taxon>Pterygota</taxon>
        <taxon>Neoptera</taxon>
        <taxon>Endopterygota</taxon>
        <taxon>Coleoptera</taxon>
        <taxon>Polyphaga</taxon>
        <taxon>Cucujiformia</taxon>
        <taxon>Chrysomeloidea</taxon>
        <taxon>Cerambycidae</taxon>
        <taxon>Lepturinae</taxon>
        <taxon>Rhagiini</taxon>
        <taxon>Rhamnusium</taxon>
    </lineage>
</organism>
<dbReference type="EMBL" id="JANEYF010003804">
    <property type="protein sequence ID" value="KAJ8933868.1"/>
    <property type="molecule type" value="Genomic_DNA"/>
</dbReference>
<feature type="region of interest" description="Disordered" evidence="7">
    <location>
        <begin position="197"/>
        <end position="372"/>
    </location>
</feature>
<dbReference type="InterPro" id="IPR012337">
    <property type="entry name" value="RNaseH-like_sf"/>
</dbReference>